<name>A0ABS6S4Z5_9BACT</name>
<dbReference type="Proteomes" id="UP001196980">
    <property type="component" value="Unassembled WGS sequence"/>
</dbReference>
<comment type="caution">
    <text evidence="2">The sequence shown here is derived from an EMBL/GenBank/DDBJ whole genome shotgun (WGS) entry which is preliminary data.</text>
</comment>
<feature type="compositionally biased region" description="Basic and acidic residues" evidence="1">
    <location>
        <begin position="58"/>
        <end position="72"/>
    </location>
</feature>
<evidence type="ECO:0000256" key="1">
    <source>
        <dbReference type="SAM" id="MobiDB-lite"/>
    </source>
</evidence>
<organism evidence="2 3">
    <name type="scientific">Candidatus Magnetobacterium casense</name>
    <dbReference type="NCBI Taxonomy" id="1455061"/>
    <lineage>
        <taxon>Bacteria</taxon>
        <taxon>Pseudomonadati</taxon>
        <taxon>Nitrospirota</taxon>
        <taxon>Thermodesulfovibrionia</taxon>
        <taxon>Thermodesulfovibrionales</taxon>
        <taxon>Candidatus Magnetobacteriaceae</taxon>
        <taxon>Candidatus Magnetobacterium</taxon>
    </lineage>
</organism>
<protein>
    <submittedName>
        <fullName evidence="2">Uncharacterized protein</fullName>
    </submittedName>
</protein>
<gene>
    <name evidence="2" type="ORF">HWQ67_18195</name>
</gene>
<evidence type="ECO:0000313" key="3">
    <source>
        <dbReference type="Proteomes" id="UP001196980"/>
    </source>
</evidence>
<dbReference type="EMBL" id="JABXWD010000629">
    <property type="protein sequence ID" value="MBV6343508.1"/>
    <property type="molecule type" value="Genomic_DNA"/>
</dbReference>
<sequence length="166" mass="18794">MLGRDVSGWQDDQFHTYGPRWGADYLKFDELRKELGLRVGRPFWGRMGSMPSPNAESRPNEKSSYDTDRNGEKRLKRMMIIVEVYPNKEAAELAAKAQGAGGNPDAVNDPSYPGGKWSYADWKMMKGEIAGDYQKSKLPIAARLEHLAKLYDCEPKHIEFVVNSPL</sequence>
<accession>A0ABS6S4Z5</accession>
<feature type="region of interest" description="Disordered" evidence="1">
    <location>
        <begin position="46"/>
        <end position="72"/>
    </location>
</feature>
<reference evidence="2 3" key="1">
    <citation type="journal article" date="2020" name="J Geophys Res Biogeosci">
        <title>Magnetotaxis as an Adaptation to Enable Bacterial Shuttling of Microbial Sulfur and Sulfur Cycling Across Aquatic Oxic#Anoxic Interfaces.</title>
        <authorList>
            <person name="Li J."/>
            <person name="Liu P."/>
            <person name="Wang J."/>
            <person name="Roberts A.P."/>
            <person name="Pan Y."/>
        </authorList>
    </citation>
    <scope>NUCLEOTIDE SEQUENCE [LARGE SCALE GENOMIC DNA]</scope>
    <source>
        <strain evidence="2 3">MYR-1_YQ</strain>
    </source>
</reference>
<keyword evidence="3" id="KW-1185">Reference proteome</keyword>
<dbReference type="RefSeq" id="WP_218254121.1">
    <property type="nucleotide sequence ID" value="NZ_JABXWD010000629.1"/>
</dbReference>
<evidence type="ECO:0000313" key="2">
    <source>
        <dbReference type="EMBL" id="MBV6343508.1"/>
    </source>
</evidence>
<proteinExistence type="predicted"/>